<proteinExistence type="predicted"/>
<evidence type="ECO:0000313" key="3">
    <source>
        <dbReference type="Proteomes" id="UP001209257"/>
    </source>
</evidence>
<feature type="region of interest" description="Disordered" evidence="1">
    <location>
        <begin position="16"/>
        <end position="41"/>
    </location>
</feature>
<evidence type="ECO:0000313" key="2">
    <source>
        <dbReference type="EMBL" id="MCU7554139.1"/>
    </source>
</evidence>
<dbReference type="EMBL" id="JAOTJC010000006">
    <property type="protein sequence ID" value="MCU7554139.1"/>
    <property type="molecule type" value="Genomic_DNA"/>
</dbReference>
<dbReference type="RefSeq" id="WP_262992824.1">
    <property type="nucleotide sequence ID" value="NZ_JAOTJC010000006.1"/>
</dbReference>
<sequence>MANEISEHHAKTLAQIVEQSSHWKLQPEKKPPFHSPEQANEYVSTHNEPLYLRVPVAGEDDHLLVKVTSSNEDLVFSTVSFETPASTRVHYSHVKLIQGNVTEMLNDCLPDGKKVASF</sequence>
<accession>A0ABT2VM49</accession>
<comment type="caution">
    <text evidence="2">The sequence shown here is derived from an EMBL/GenBank/DDBJ whole genome shotgun (WGS) entry which is preliminary data.</text>
</comment>
<dbReference type="Proteomes" id="UP001209257">
    <property type="component" value="Unassembled WGS sequence"/>
</dbReference>
<evidence type="ECO:0000256" key="1">
    <source>
        <dbReference type="SAM" id="MobiDB-lite"/>
    </source>
</evidence>
<protein>
    <submittedName>
        <fullName evidence="2">Uncharacterized protein</fullName>
    </submittedName>
</protein>
<name>A0ABT2VM49_9ALTE</name>
<keyword evidence="3" id="KW-1185">Reference proteome</keyword>
<organism evidence="2 3">
    <name type="scientific">Alteromonas salexigens</name>
    <dbReference type="NCBI Taxonomy" id="2982530"/>
    <lineage>
        <taxon>Bacteria</taxon>
        <taxon>Pseudomonadati</taxon>
        <taxon>Pseudomonadota</taxon>
        <taxon>Gammaproteobacteria</taxon>
        <taxon>Alteromonadales</taxon>
        <taxon>Alteromonadaceae</taxon>
        <taxon>Alteromonas/Salinimonas group</taxon>
        <taxon>Alteromonas</taxon>
    </lineage>
</organism>
<reference evidence="3" key="1">
    <citation type="submission" date="2023-07" db="EMBL/GenBank/DDBJ databases">
        <title>Study on multiphase classification of strain Alteromonas salexigens isolated from the Yellow Sea.</title>
        <authorList>
            <person name="Sun L."/>
        </authorList>
    </citation>
    <scope>NUCLEOTIDE SEQUENCE [LARGE SCALE GENOMIC DNA]</scope>
    <source>
        <strain evidence="3">ASW11-19</strain>
    </source>
</reference>
<gene>
    <name evidence="2" type="ORF">OCL06_05975</name>
</gene>